<evidence type="ECO:0000256" key="3">
    <source>
        <dbReference type="ARBA" id="ARBA00022452"/>
    </source>
</evidence>
<organism evidence="9 10">
    <name type="scientific">Pedobacter segetis</name>
    <dbReference type="NCBI Taxonomy" id="2793069"/>
    <lineage>
        <taxon>Bacteria</taxon>
        <taxon>Pseudomonadati</taxon>
        <taxon>Bacteroidota</taxon>
        <taxon>Sphingobacteriia</taxon>
        <taxon>Sphingobacteriales</taxon>
        <taxon>Sphingobacteriaceae</taxon>
        <taxon>Pedobacter</taxon>
    </lineage>
</organism>
<proteinExistence type="inferred from homology"/>
<gene>
    <name evidence="9" type="ORF">I5M32_13845</name>
</gene>
<dbReference type="InterPro" id="IPR005017">
    <property type="entry name" value="OMPP1/FadL/TodX"/>
</dbReference>
<evidence type="ECO:0000256" key="8">
    <source>
        <dbReference type="SAM" id="SignalP"/>
    </source>
</evidence>
<dbReference type="EMBL" id="JAEHFY010000021">
    <property type="protein sequence ID" value="MBK0384047.1"/>
    <property type="molecule type" value="Genomic_DNA"/>
</dbReference>
<dbReference type="PANTHER" id="PTHR35093">
    <property type="entry name" value="OUTER MEMBRANE PROTEIN NMB0088-RELATED"/>
    <property type="match status" value="1"/>
</dbReference>
<evidence type="ECO:0000256" key="2">
    <source>
        <dbReference type="ARBA" id="ARBA00008163"/>
    </source>
</evidence>
<comment type="caution">
    <text evidence="9">The sequence shown here is derived from an EMBL/GenBank/DDBJ whole genome shotgun (WGS) entry which is preliminary data.</text>
</comment>
<comment type="similarity">
    <text evidence="2">Belongs to the OmpP1/FadL family.</text>
</comment>
<evidence type="ECO:0000256" key="7">
    <source>
        <dbReference type="ARBA" id="ARBA00023237"/>
    </source>
</evidence>
<dbReference type="SUPFAM" id="SSF56935">
    <property type="entry name" value="Porins"/>
    <property type="match status" value="1"/>
</dbReference>
<dbReference type="PANTHER" id="PTHR35093:SF8">
    <property type="entry name" value="OUTER MEMBRANE PROTEIN NMB0088-RELATED"/>
    <property type="match status" value="1"/>
</dbReference>
<evidence type="ECO:0000256" key="6">
    <source>
        <dbReference type="ARBA" id="ARBA00023136"/>
    </source>
</evidence>
<keyword evidence="5 8" id="KW-0732">Signal</keyword>
<evidence type="ECO:0000313" key="9">
    <source>
        <dbReference type="EMBL" id="MBK0384047.1"/>
    </source>
</evidence>
<reference evidence="9 10" key="1">
    <citation type="submission" date="2020-12" db="EMBL/GenBank/DDBJ databases">
        <title>Bacterial novel species Pedobacter sp. SD-b isolated from soil.</title>
        <authorList>
            <person name="Jung H.-Y."/>
        </authorList>
    </citation>
    <scope>NUCLEOTIDE SEQUENCE [LARGE SCALE GENOMIC DNA]</scope>
    <source>
        <strain evidence="9 10">SD-b</strain>
    </source>
</reference>
<dbReference type="RefSeq" id="WP_200587395.1">
    <property type="nucleotide sequence ID" value="NZ_JAEHFY010000021.1"/>
</dbReference>
<keyword evidence="10" id="KW-1185">Reference proteome</keyword>
<dbReference type="Proteomes" id="UP000660024">
    <property type="component" value="Unassembled WGS sequence"/>
</dbReference>
<name>A0ABS1BMC2_9SPHI</name>
<evidence type="ECO:0000256" key="5">
    <source>
        <dbReference type="ARBA" id="ARBA00022729"/>
    </source>
</evidence>
<keyword evidence="7" id="KW-0998">Cell outer membrane</keyword>
<evidence type="ECO:0000313" key="10">
    <source>
        <dbReference type="Proteomes" id="UP000660024"/>
    </source>
</evidence>
<sequence>MRFKKILSVAFIVIAAKTSYAQYTEDALRFSQFQNSNTARFDALGGSKTAIGGDLSSLYGNPAGLGMFSKSEFSLTPSLKLRNNDISISNLSGNSTNNTSSNLDLNNVGVVFNTKTYKSKDLDKGLVSLSFGIGYQKRGSFRNDFNYGGKTNANGLGDFFAQTASAENRPQNNLNNVNGAAYDSFLINEDGSSTNYAAITSIKSDQLQTVNRTGGNSSVDFSLGANISNKLFLGAAIGLASFRYSSIETTNETGLYRQPNTTNDFNYNVDYTRNFDTQGTGINLKLGAILRPTNELRLGVSLESPTWFSVTDNYSETLYNNIDPIEGTVNYPFEYKLRTPLKVNGGLAYFFGKNGFLSADIGYEDFSTINFSSSDSNQDFKSNKEIKTEYKNVINYSLGGELRVTDNLLLRAGFQSQANPYKNLNNKDYTINSYSAGFGYRFGTYYLDLAYINSKNPLSYNNYQLTGGNAPLANITTKRNNVSLTFGVRF</sequence>
<dbReference type="Pfam" id="PF03349">
    <property type="entry name" value="Toluene_X"/>
    <property type="match status" value="1"/>
</dbReference>
<accession>A0ABS1BMC2</accession>
<keyword evidence="4" id="KW-0812">Transmembrane</keyword>
<evidence type="ECO:0000256" key="1">
    <source>
        <dbReference type="ARBA" id="ARBA00004571"/>
    </source>
</evidence>
<feature type="signal peptide" evidence="8">
    <location>
        <begin position="1"/>
        <end position="21"/>
    </location>
</feature>
<comment type="subcellular location">
    <subcellularLocation>
        <location evidence="1">Cell outer membrane</location>
        <topology evidence="1">Multi-pass membrane protein</topology>
    </subcellularLocation>
</comment>
<dbReference type="Gene3D" id="2.40.160.60">
    <property type="entry name" value="Outer membrane protein transport protein (OMPP1/FadL/TodX)"/>
    <property type="match status" value="1"/>
</dbReference>
<keyword evidence="6" id="KW-0472">Membrane</keyword>
<protein>
    <submittedName>
        <fullName evidence="9">Outer membrane protein transport protein</fullName>
    </submittedName>
</protein>
<keyword evidence="3" id="KW-1134">Transmembrane beta strand</keyword>
<evidence type="ECO:0000256" key="4">
    <source>
        <dbReference type="ARBA" id="ARBA00022692"/>
    </source>
</evidence>
<feature type="chain" id="PRO_5047171326" evidence="8">
    <location>
        <begin position="22"/>
        <end position="490"/>
    </location>
</feature>